<dbReference type="PANTHER" id="PTHR42919">
    <property type="entry name" value="N-ALPHA-ACETYLTRANSFERASE"/>
    <property type="match status" value="1"/>
</dbReference>
<name>A0A0L0HPL1_SPIPD</name>
<dbReference type="STRING" id="645134.A0A0L0HPL1"/>
<proteinExistence type="predicted"/>
<evidence type="ECO:0000256" key="1">
    <source>
        <dbReference type="ARBA" id="ARBA00022679"/>
    </source>
</evidence>
<dbReference type="PROSITE" id="PS51186">
    <property type="entry name" value="GNAT"/>
    <property type="match status" value="1"/>
</dbReference>
<dbReference type="InterPro" id="IPR016181">
    <property type="entry name" value="Acyl_CoA_acyltransferase"/>
</dbReference>
<protein>
    <recommendedName>
        <fullName evidence="4">N-acetyltransferase domain-containing protein</fullName>
    </recommendedName>
</protein>
<evidence type="ECO:0000256" key="3">
    <source>
        <dbReference type="SAM" id="MobiDB-lite"/>
    </source>
</evidence>
<sequence>MTTTATTSPPDATPGTPSSTDHAKYFRKALGDVTPNNMGQIKAVNLVLFPVKYSDEFYKAALQVGEFAKLAYFNDVCVGGVICVKQADKETGANRLYIATLGVLAAYRRLGLGTMLLDHVLRQAALAKDKQKISEVYLHVQTTNEDALEFYKHRGFEVTSTEEGYYKQGPDPNAYVLTKKIAA</sequence>
<dbReference type="RefSeq" id="XP_016611380.1">
    <property type="nucleotide sequence ID" value="XM_016750677.1"/>
</dbReference>
<dbReference type="OrthoDB" id="47374at2759"/>
<dbReference type="FunFam" id="3.40.630.30:FF:000006">
    <property type="entry name" value="Putative n-alpha-acetyltransferase 50"/>
    <property type="match status" value="1"/>
</dbReference>
<reference evidence="5 6" key="1">
    <citation type="submission" date="2009-08" db="EMBL/GenBank/DDBJ databases">
        <title>The Genome Sequence of Spizellomyces punctatus strain DAOM BR117.</title>
        <authorList>
            <consortium name="The Broad Institute Genome Sequencing Platform"/>
            <person name="Russ C."/>
            <person name="Cuomo C."/>
            <person name="Shea T."/>
            <person name="Young S.K."/>
            <person name="Zeng Q."/>
            <person name="Koehrsen M."/>
            <person name="Haas B."/>
            <person name="Borodovsky M."/>
            <person name="Guigo R."/>
            <person name="Alvarado L."/>
            <person name="Berlin A."/>
            <person name="Bochicchio J."/>
            <person name="Borenstein D."/>
            <person name="Chapman S."/>
            <person name="Chen Z."/>
            <person name="Engels R."/>
            <person name="Freedman E."/>
            <person name="Gellesch M."/>
            <person name="Goldberg J."/>
            <person name="Griggs A."/>
            <person name="Gujja S."/>
            <person name="Heiman D."/>
            <person name="Hepburn T."/>
            <person name="Howarth C."/>
            <person name="Jen D."/>
            <person name="Larson L."/>
            <person name="Lewis B."/>
            <person name="Mehta T."/>
            <person name="Park D."/>
            <person name="Pearson M."/>
            <person name="Roberts A."/>
            <person name="Saif S."/>
            <person name="Shenoy N."/>
            <person name="Sisk P."/>
            <person name="Stolte C."/>
            <person name="Sykes S."/>
            <person name="Thomson T."/>
            <person name="Walk T."/>
            <person name="White J."/>
            <person name="Yandava C."/>
            <person name="Burger G."/>
            <person name="Gray M.W."/>
            <person name="Holland P.W.H."/>
            <person name="King N."/>
            <person name="Lang F.B.F."/>
            <person name="Roger A.J."/>
            <person name="Ruiz-Trillo I."/>
            <person name="Lander E."/>
            <person name="Nusbaum C."/>
        </authorList>
    </citation>
    <scope>NUCLEOTIDE SEQUENCE [LARGE SCALE GENOMIC DNA]</scope>
    <source>
        <strain evidence="5 6">DAOM BR117</strain>
    </source>
</reference>
<feature type="domain" description="N-acetyltransferase" evidence="4">
    <location>
        <begin position="28"/>
        <end position="182"/>
    </location>
</feature>
<gene>
    <name evidence="5" type="ORF">SPPG_02384</name>
</gene>
<dbReference type="Proteomes" id="UP000053201">
    <property type="component" value="Unassembled WGS sequence"/>
</dbReference>
<dbReference type="AlphaFoldDB" id="A0A0L0HPL1"/>
<dbReference type="OMA" id="EYAGAIC"/>
<dbReference type="EMBL" id="KQ257452">
    <property type="protein sequence ID" value="KND03341.1"/>
    <property type="molecule type" value="Genomic_DNA"/>
</dbReference>
<dbReference type="InterPro" id="IPR000182">
    <property type="entry name" value="GNAT_dom"/>
</dbReference>
<dbReference type="InParanoid" id="A0A0L0HPL1"/>
<keyword evidence="2" id="KW-0012">Acyltransferase</keyword>
<accession>A0A0L0HPL1</accession>
<dbReference type="PANTHER" id="PTHR42919:SF8">
    <property type="entry name" value="N-ALPHA-ACETYLTRANSFERASE 50"/>
    <property type="match status" value="1"/>
</dbReference>
<dbReference type="FunCoup" id="A0A0L0HPL1">
    <property type="interactions" value="232"/>
</dbReference>
<dbReference type="GeneID" id="27685974"/>
<dbReference type="SUPFAM" id="SSF55729">
    <property type="entry name" value="Acyl-CoA N-acyltransferases (Nat)"/>
    <property type="match status" value="1"/>
</dbReference>
<dbReference type="Gene3D" id="3.40.630.30">
    <property type="match status" value="1"/>
</dbReference>
<keyword evidence="1" id="KW-0808">Transferase</keyword>
<dbReference type="GO" id="GO:0031415">
    <property type="term" value="C:NatA complex"/>
    <property type="evidence" value="ECO:0007669"/>
    <property type="project" value="TreeGrafter"/>
</dbReference>
<dbReference type="VEuPathDB" id="FungiDB:SPPG_02384"/>
<keyword evidence="6" id="KW-1185">Reference proteome</keyword>
<evidence type="ECO:0000256" key="2">
    <source>
        <dbReference type="ARBA" id="ARBA00023315"/>
    </source>
</evidence>
<dbReference type="InterPro" id="IPR051556">
    <property type="entry name" value="N-term/lysine_N-AcTrnsfr"/>
</dbReference>
<dbReference type="eggNOG" id="KOG3138">
    <property type="taxonomic scope" value="Eukaryota"/>
</dbReference>
<dbReference type="GO" id="GO:0007064">
    <property type="term" value="P:mitotic sister chromatid cohesion"/>
    <property type="evidence" value="ECO:0007669"/>
    <property type="project" value="TreeGrafter"/>
</dbReference>
<evidence type="ECO:0000259" key="4">
    <source>
        <dbReference type="PROSITE" id="PS51186"/>
    </source>
</evidence>
<evidence type="ECO:0000313" key="6">
    <source>
        <dbReference type="Proteomes" id="UP000053201"/>
    </source>
</evidence>
<dbReference type="GO" id="GO:0016747">
    <property type="term" value="F:acyltransferase activity, transferring groups other than amino-acyl groups"/>
    <property type="evidence" value="ECO:0007669"/>
    <property type="project" value="InterPro"/>
</dbReference>
<feature type="region of interest" description="Disordered" evidence="3">
    <location>
        <begin position="1"/>
        <end position="20"/>
    </location>
</feature>
<dbReference type="CDD" id="cd04301">
    <property type="entry name" value="NAT_SF"/>
    <property type="match status" value="1"/>
</dbReference>
<organism evidence="5 6">
    <name type="scientific">Spizellomyces punctatus (strain DAOM BR117)</name>
    <dbReference type="NCBI Taxonomy" id="645134"/>
    <lineage>
        <taxon>Eukaryota</taxon>
        <taxon>Fungi</taxon>
        <taxon>Fungi incertae sedis</taxon>
        <taxon>Chytridiomycota</taxon>
        <taxon>Chytridiomycota incertae sedis</taxon>
        <taxon>Chytridiomycetes</taxon>
        <taxon>Spizellomycetales</taxon>
        <taxon>Spizellomycetaceae</taxon>
        <taxon>Spizellomyces</taxon>
    </lineage>
</organism>
<dbReference type="Pfam" id="PF00583">
    <property type="entry name" value="Acetyltransf_1"/>
    <property type="match status" value="1"/>
</dbReference>
<evidence type="ECO:0000313" key="5">
    <source>
        <dbReference type="EMBL" id="KND03341.1"/>
    </source>
</evidence>